<dbReference type="Proteomes" id="UP000535501">
    <property type="component" value="Unassembled WGS sequence"/>
</dbReference>
<sequence length="39" mass="4291">MDYEKDAGVGEVIRIDEAQIKDHLAAMVRGTVEEALSTE</sequence>
<organism evidence="1 2">
    <name type="scientific">Pseudorhizobium flavum</name>
    <dbReference type="NCBI Taxonomy" id="1335061"/>
    <lineage>
        <taxon>Bacteria</taxon>
        <taxon>Pseudomonadati</taxon>
        <taxon>Pseudomonadota</taxon>
        <taxon>Alphaproteobacteria</taxon>
        <taxon>Hyphomicrobiales</taxon>
        <taxon>Rhizobiaceae</taxon>
        <taxon>Rhizobium/Agrobacterium group</taxon>
        <taxon>Pseudorhizobium</taxon>
    </lineage>
</organism>
<evidence type="ECO:0000313" key="1">
    <source>
        <dbReference type="EMBL" id="MBB6182211.1"/>
    </source>
</evidence>
<dbReference type="AlphaFoldDB" id="A0A7X0DFK1"/>
<name>A0A7X0DFK1_9HYPH</name>
<accession>A0A7X0DFK1</accession>
<evidence type="ECO:0000313" key="2">
    <source>
        <dbReference type="Proteomes" id="UP000535501"/>
    </source>
</evidence>
<gene>
    <name evidence="1" type="ORF">HNQ75_004200</name>
</gene>
<proteinExistence type="predicted"/>
<keyword evidence="2" id="KW-1185">Reference proteome</keyword>
<comment type="caution">
    <text evidence="1">The sequence shown here is derived from an EMBL/GenBank/DDBJ whole genome shotgun (WGS) entry which is preliminary data.</text>
</comment>
<protein>
    <submittedName>
        <fullName evidence="1">Uncharacterized protein</fullName>
    </submittedName>
</protein>
<dbReference type="EMBL" id="JACHEJ010000022">
    <property type="protein sequence ID" value="MBB6182211.1"/>
    <property type="molecule type" value="Genomic_DNA"/>
</dbReference>
<reference evidence="1 2" key="1">
    <citation type="submission" date="2020-08" db="EMBL/GenBank/DDBJ databases">
        <title>Genomic Encyclopedia of Type Strains, Phase IV (KMG-IV): sequencing the most valuable type-strain genomes for metagenomic binning, comparative biology and taxonomic classification.</title>
        <authorList>
            <person name="Goeker M."/>
        </authorList>
    </citation>
    <scope>NUCLEOTIDE SEQUENCE [LARGE SCALE GENOMIC DNA]</scope>
    <source>
        <strain evidence="1 2">DSM 102134</strain>
    </source>
</reference>